<dbReference type="PROSITE" id="PS50931">
    <property type="entry name" value="HTH_LYSR"/>
    <property type="match status" value="1"/>
</dbReference>
<dbReference type="InterPro" id="IPR050950">
    <property type="entry name" value="HTH-type_LysR_regulators"/>
</dbReference>
<evidence type="ECO:0000313" key="6">
    <source>
        <dbReference type="EMBL" id="NIJ56617.1"/>
    </source>
</evidence>
<keyword evidence="2" id="KW-0805">Transcription regulation</keyword>
<dbReference type="Pfam" id="PF00126">
    <property type="entry name" value="HTH_1"/>
    <property type="match status" value="1"/>
</dbReference>
<protein>
    <submittedName>
        <fullName evidence="6">LysR family nitrogen assimilation transcriptional regulator</fullName>
    </submittedName>
</protein>
<evidence type="ECO:0000256" key="4">
    <source>
        <dbReference type="ARBA" id="ARBA00023163"/>
    </source>
</evidence>
<dbReference type="InterPro" id="IPR005119">
    <property type="entry name" value="LysR_subst-bd"/>
</dbReference>
<evidence type="ECO:0000313" key="7">
    <source>
        <dbReference type="Proteomes" id="UP001429580"/>
    </source>
</evidence>
<proteinExistence type="inferred from homology"/>
<dbReference type="Pfam" id="PF03466">
    <property type="entry name" value="LysR_substrate"/>
    <property type="match status" value="1"/>
</dbReference>
<dbReference type="Gene3D" id="1.10.10.10">
    <property type="entry name" value="Winged helix-like DNA-binding domain superfamily/Winged helix DNA-binding domain"/>
    <property type="match status" value="1"/>
</dbReference>
<organism evidence="6 7">
    <name type="scientific">Pseudochelatococcus lubricantis</name>
    <dbReference type="NCBI Taxonomy" id="1538102"/>
    <lineage>
        <taxon>Bacteria</taxon>
        <taxon>Pseudomonadati</taxon>
        <taxon>Pseudomonadota</taxon>
        <taxon>Alphaproteobacteria</taxon>
        <taxon>Hyphomicrobiales</taxon>
        <taxon>Chelatococcaceae</taxon>
        <taxon>Pseudochelatococcus</taxon>
    </lineage>
</organism>
<dbReference type="InterPro" id="IPR036388">
    <property type="entry name" value="WH-like_DNA-bd_sf"/>
</dbReference>
<dbReference type="InterPro" id="IPR036390">
    <property type="entry name" value="WH_DNA-bd_sf"/>
</dbReference>
<dbReference type="EMBL" id="JAASQI010000001">
    <property type="protein sequence ID" value="NIJ56617.1"/>
    <property type="molecule type" value="Genomic_DNA"/>
</dbReference>
<accession>A0ABX0UUI8</accession>
<dbReference type="SUPFAM" id="SSF46785">
    <property type="entry name" value="Winged helix' DNA-binding domain"/>
    <property type="match status" value="1"/>
</dbReference>
<dbReference type="Proteomes" id="UP001429580">
    <property type="component" value="Unassembled WGS sequence"/>
</dbReference>
<reference evidence="6 7" key="1">
    <citation type="submission" date="2020-03" db="EMBL/GenBank/DDBJ databases">
        <title>Genomic Encyclopedia of Type Strains, Phase IV (KMG-IV): sequencing the most valuable type-strain genomes for metagenomic binning, comparative biology and taxonomic classification.</title>
        <authorList>
            <person name="Goeker M."/>
        </authorList>
    </citation>
    <scope>NUCLEOTIDE SEQUENCE [LARGE SCALE GENOMIC DNA]</scope>
    <source>
        <strain evidence="6 7">DSM 103870</strain>
    </source>
</reference>
<keyword evidence="3" id="KW-0238">DNA-binding</keyword>
<evidence type="ECO:0000259" key="5">
    <source>
        <dbReference type="PROSITE" id="PS50931"/>
    </source>
</evidence>
<evidence type="ECO:0000256" key="1">
    <source>
        <dbReference type="ARBA" id="ARBA00009437"/>
    </source>
</evidence>
<keyword evidence="4" id="KW-0804">Transcription</keyword>
<evidence type="ECO:0000256" key="3">
    <source>
        <dbReference type="ARBA" id="ARBA00023125"/>
    </source>
</evidence>
<dbReference type="PRINTS" id="PR00039">
    <property type="entry name" value="HTHLYSR"/>
</dbReference>
<evidence type="ECO:0000256" key="2">
    <source>
        <dbReference type="ARBA" id="ARBA00023015"/>
    </source>
</evidence>
<dbReference type="RefSeq" id="WP_166948232.1">
    <property type="nucleotide sequence ID" value="NZ_JAASQI010000001.1"/>
</dbReference>
<comment type="caution">
    <text evidence="6">The sequence shown here is derived from an EMBL/GenBank/DDBJ whole genome shotgun (WGS) entry which is preliminary data.</text>
</comment>
<dbReference type="InterPro" id="IPR000847">
    <property type="entry name" value="LysR_HTH_N"/>
</dbReference>
<comment type="similarity">
    <text evidence="1">Belongs to the LysR transcriptional regulatory family.</text>
</comment>
<name>A0ABX0UUI8_9HYPH</name>
<feature type="domain" description="HTH lysR-type" evidence="5">
    <location>
        <begin position="1"/>
        <end position="58"/>
    </location>
</feature>
<dbReference type="SUPFAM" id="SSF53850">
    <property type="entry name" value="Periplasmic binding protein-like II"/>
    <property type="match status" value="1"/>
</dbReference>
<dbReference type="Gene3D" id="3.40.190.290">
    <property type="match status" value="1"/>
</dbReference>
<sequence>MELKQLRALIAVERWSNITRAAEQLGISQPALGMQLSALEEALGVKLLERHSRGVHLSTAGRHLASRAKEILSLTDRVRIEVMDMAERPHGTIRVGMSPSASLLLAMDLITVASAAMPDVKLKFVENSSAVTLEWLDLNRIDLAFVFGTVRHKTFDAQILLNERLCYVAASGDAPNYRSITLSEIASGNMILPGGSDTVRQAIDRAASSLGLTLNILFEMQSIHTAIDFVARRYGATILPAALIKRLRVMGDFDVRPIIEPDIVRPLSMVHTRDRELSKAERQLISISRKLIREKQKSLEPSWYTLTL</sequence>
<dbReference type="PANTHER" id="PTHR30419">
    <property type="entry name" value="HTH-TYPE TRANSCRIPTIONAL REGULATOR YBHD"/>
    <property type="match status" value="1"/>
</dbReference>
<keyword evidence="7" id="KW-1185">Reference proteome</keyword>
<gene>
    <name evidence="6" type="ORF">FHS82_000430</name>
</gene>